<dbReference type="RefSeq" id="WP_338667823.1">
    <property type="nucleotide sequence ID" value="NZ_CP146609.1"/>
</dbReference>
<accession>A0ABZ2ITV5</accession>
<gene>
    <name evidence="2" type="ORF">V8V93_17030</name>
</gene>
<feature type="compositionally biased region" description="Basic and acidic residues" evidence="1">
    <location>
        <begin position="1015"/>
        <end position="1031"/>
    </location>
</feature>
<evidence type="ECO:0000256" key="1">
    <source>
        <dbReference type="SAM" id="MobiDB-lite"/>
    </source>
</evidence>
<dbReference type="EMBL" id="CP146609">
    <property type="protein sequence ID" value="WWX22136.1"/>
    <property type="molecule type" value="Genomic_DNA"/>
</dbReference>
<organism evidence="2 3">
    <name type="scientific">Pseudodesulfovibrio methanolicus</name>
    <dbReference type="NCBI Taxonomy" id="3126690"/>
    <lineage>
        <taxon>Bacteria</taxon>
        <taxon>Pseudomonadati</taxon>
        <taxon>Thermodesulfobacteriota</taxon>
        <taxon>Desulfovibrionia</taxon>
        <taxon>Desulfovibrionales</taxon>
        <taxon>Desulfovibrionaceae</taxon>
    </lineage>
</organism>
<sequence length="1031" mass="116200">MPSLYYDKNDHKLLEIVEDVLNRGVDKAQFKTLLEPYLKPHGIKELAADRGLRIAYAIMHLLESLKSDQASDRTKALIALRDETLTAAKGAMRNNRARVLVQIGKELVRAKGDRCRQLALAHDFRRVAAGKISFLREQMRRYHLLEMPEEWNQIAFDDRVHDANSKGRKSATHLVMDAWIKGIRYLTVVYYDCVDLPVARELLASAAILGIKVRIGIEYRAMHRGRFVKIVWCPGGLRDDLDIESLFRVDAVRDLMEQGREVRAARSEYVRAVIEAYNERHRQSIRQEFGVMLPPIKYEDMVAAVGVDQPSVLHLGNYIHALAMPLFEERVAALRQGFDEADYDAKAAIAMQVESLDALDVDTLVARYLSPEENRDIPDPDLPRGEGMPALLSLTPGELTARLRQTAHSSHLTLILADLELEDALEILFQCQGRITHLEVFNTKHLDPGQTRLRMPFSQLQQALNEQNAVKLKRLIRGCMDSVHERGGPDSEDRLRVLEGLLERFDRLLEFYRRVPLGTSIGSGSTGRSTRTHGMGFAVLETLPLRAQREAARLRPDDRIPVQGTAIRSNEYVMPRQTKGVWSGLVHMAAQISGLRRLVCRMCSRWRVEGYTVTATGGNVIALGGKRHRGNGLTLFESEDSCKRRPSPGHLNTGLKNVLKILAGFIPAFLTFYLTKDWWVLAYLGGVIWFSITGLRNVIQSVLGGGGLRRSPFLAWNDYVDWERISESLLYTGFSVPLLDWLCKSVVLDQGFGVTTSTNPLLLYTIMALTNGVYISTHNVVRGLPREAAAANFFRSVLSIPIAMLFNWAIQGMLVLAGSADPMAVLQLWAAVISKLASDCVAGVIEGFADRRRNIAMRRWDYSEKLRQVFEIYSRLEIAFPTRDMLGMLNRPAEFIDFSRKSNFNHVPEVIANALDLLYIMAYKPRAREALRQALEAMSEDEVDVFLASQQILREEQSVSMLFVDGLVGRNFAKGLSFYLTRYPAYLDEIGRMTRVALLKMTGDGSEAPSPDGVPSREEDGLTHSCRGYER</sequence>
<feature type="region of interest" description="Disordered" evidence="1">
    <location>
        <begin position="1004"/>
        <end position="1031"/>
    </location>
</feature>
<reference evidence="2 3" key="1">
    <citation type="submission" date="2024-03" db="EMBL/GenBank/DDBJ databases">
        <title>Phenotype and Genome Characterization of a Sulfate-Reducing Bacterium Pseudodesulfovibrio sp. strain 5S69, isolated from Petroleum Reservoir in Tatarstan (Russia).</title>
        <authorList>
            <person name="Bidzhieva S.K."/>
            <person name="Kadnikov V."/>
            <person name="Tourova T.P."/>
            <person name="Samigullina S.R."/>
            <person name="Sokolova D.S."/>
            <person name="Poltaraus A.B."/>
            <person name="Avtukh A.N."/>
            <person name="Tereshina V.M."/>
            <person name="Mardanov A.V."/>
            <person name="Nazina T.N."/>
        </authorList>
    </citation>
    <scope>NUCLEOTIDE SEQUENCE [LARGE SCALE GENOMIC DNA]</scope>
    <source>
        <strain evidence="2 3">5S69</strain>
    </source>
</reference>
<protein>
    <submittedName>
        <fullName evidence="2">Uncharacterized protein</fullName>
    </submittedName>
</protein>
<name>A0ABZ2ITV5_9BACT</name>
<evidence type="ECO:0000313" key="3">
    <source>
        <dbReference type="Proteomes" id="UP001385389"/>
    </source>
</evidence>
<dbReference type="Proteomes" id="UP001385389">
    <property type="component" value="Chromosome"/>
</dbReference>
<proteinExistence type="predicted"/>
<evidence type="ECO:0000313" key="2">
    <source>
        <dbReference type="EMBL" id="WWX22136.1"/>
    </source>
</evidence>
<keyword evidence="3" id="KW-1185">Reference proteome</keyword>